<evidence type="ECO:0000313" key="2">
    <source>
        <dbReference type="Proteomes" id="UP001049176"/>
    </source>
</evidence>
<evidence type="ECO:0000313" key="1">
    <source>
        <dbReference type="EMBL" id="KAG7093911.1"/>
    </source>
</evidence>
<dbReference type="RefSeq" id="XP_043010381.1">
    <property type="nucleotide sequence ID" value="XM_043152295.1"/>
</dbReference>
<dbReference type="OrthoDB" id="3269001at2759"/>
<keyword evidence="2" id="KW-1185">Reference proteome</keyword>
<accession>A0A9P7S1V1</accession>
<comment type="caution">
    <text evidence="1">The sequence shown here is derived from an EMBL/GenBank/DDBJ whole genome shotgun (WGS) entry which is preliminary data.</text>
</comment>
<gene>
    <name evidence="1" type="ORF">E1B28_007547</name>
</gene>
<sequence>MTQSRAQAYRDCLDSWINDLRSIYPHVREGVPRTIVHAAGHIFQFLVSYGPVNSWWCFPYERLIGSLQKINTNNHIGGMAESTMMKTIARTANIRRWLRRPDCPTAIKQLKVLFDKSFVPANATIESEPLREIKGSRRAYAKHDGHNFSGFKTHEGNASIIYRPASTDSPRAGQIQWIENIKTSDGDAALLHVRPYQPLRKAVYDPFVRYPHLDVKTYSSTLSDTEHIIQLDDVVAHAARFDYSQGRSVFLNLARD</sequence>
<dbReference type="KEGG" id="more:E1B28_007547"/>
<dbReference type="Proteomes" id="UP001049176">
    <property type="component" value="Chromosome 4"/>
</dbReference>
<organism evidence="1 2">
    <name type="scientific">Marasmius oreades</name>
    <name type="common">fairy-ring Marasmius</name>
    <dbReference type="NCBI Taxonomy" id="181124"/>
    <lineage>
        <taxon>Eukaryota</taxon>
        <taxon>Fungi</taxon>
        <taxon>Dikarya</taxon>
        <taxon>Basidiomycota</taxon>
        <taxon>Agaricomycotina</taxon>
        <taxon>Agaricomycetes</taxon>
        <taxon>Agaricomycetidae</taxon>
        <taxon>Agaricales</taxon>
        <taxon>Marasmiineae</taxon>
        <taxon>Marasmiaceae</taxon>
        <taxon>Marasmius</taxon>
    </lineage>
</organism>
<protein>
    <submittedName>
        <fullName evidence="1">Uncharacterized protein</fullName>
    </submittedName>
</protein>
<reference evidence="1" key="1">
    <citation type="journal article" date="2021" name="Genome Biol. Evol.">
        <title>The assembled and annotated genome of the fairy-ring fungus Marasmius oreades.</title>
        <authorList>
            <person name="Hiltunen M."/>
            <person name="Ament-Velasquez S.L."/>
            <person name="Johannesson H."/>
        </authorList>
    </citation>
    <scope>NUCLEOTIDE SEQUENCE</scope>
    <source>
        <strain evidence="1">03SP1</strain>
    </source>
</reference>
<dbReference type="AlphaFoldDB" id="A0A9P7S1V1"/>
<dbReference type="EMBL" id="CM032184">
    <property type="protein sequence ID" value="KAG7093911.1"/>
    <property type="molecule type" value="Genomic_DNA"/>
</dbReference>
<proteinExistence type="predicted"/>
<dbReference type="GeneID" id="66076623"/>
<name>A0A9P7S1V1_9AGAR</name>